<evidence type="ECO:0000259" key="1">
    <source>
        <dbReference type="PROSITE" id="PS50055"/>
    </source>
</evidence>
<accession>A0A2G9V2L5</accession>
<proteinExistence type="predicted"/>
<sequence>MHTQRHQLVRLLHYLTAQKQPKKGKDVVCTDTSRVVLTWPNPAAGDYIHANWITEPDVAKKFICTQAPTDNTVEDFWRMIWQEKCKSIIMLCNLTECGKKKCEQYWPDSSNPSVTLESVVRSIRNDRHGSVQTDVQYLFMHRILLAVAENKRVITTSDVEKFITDYDAFCKSKGYI</sequence>
<dbReference type="InterPro" id="IPR000242">
    <property type="entry name" value="PTP_cat"/>
</dbReference>
<gene>
    <name evidence="2" type="ORF">TELCIR_01953</name>
</gene>
<protein>
    <submittedName>
        <fullName evidence="2">Protein-tyrosine phosphatase</fullName>
    </submittedName>
</protein>
<dbReference type="SUPFAM" id="SSF52799">
    <property type="entry name" value="(Phosphotyrosine protein) phosphatases II"/>
    <property type="match status" value="1"/>
</dbReference>
<dbReference type="GO" id="GO:0004725">
    <property type="term" value="F:protein tyrosine phosphatase activity"/>
    <property type="evidence" value="ECO:0007669"/>
    <property type="project" value="InterPro"/>
</dbReference>
<dbReference type="Gene3D" id="3.90.190.10">
    <property type="entry name" value="Protein tyrosine phosphatase superfamily"/>
    <property type="match status" value="2"/>
</dbReference>
<evidence type="ECO:0000313" key="2">
    <source>
        <dbReference type="EMBL" id="PIO75970.1"/>
    </source>
</evidence>
<dbReference type="InterPro" id="IPR029021">
    <property type="entry name" value="Prot-tyrosine_phosphatase-like"/>
</dbReference>
<dbReference type="EMBL" id="KZ345089">
    <property type="protein sequence ID" value="PIO75970.1"/>
    <property type="molecule type" value="Genomic_DNA"/>
</dbReference>
<reference evidence="2 3" key="1">
    <citation type="submission" date="2015-09" db="EMBL/GenBank/DDBJ databases">
        <title>Draft genome of the parasitic nematode Teladorsagia circumcincta isolate WARC Sus (inbred).</title>
        <authorList>
            <person name="Mitreva M."/>
        </authorList>
    </citation>
    <scope>NUCLEOTIDE SEQUENCE [LARGE SCALE GENOMIC DNA]</scope>
    <source>
        <strain evidence="2 3">S</strain>
    </source>
</reference>
<dbReference type="Pfam" id="PF00102">
    <property type="entry name" value="Y_phosphatase"/>
    <property type="match status" value="1"/>
</dbReference>
<keyword evidence="3" id="KW-1185">Reference proteome</keyword>
<feature type="domain" description="Tyrosine-protein phosphatase" evidence="1">
    <location>
        <begin position="1"/>
        <end position="111"/>
    </location>
</feature>
<name>A0A2G9V2L5_TELCI</name>
<dbReference type="CDD" id="cd00047">
    <property type="entry name" value="PTPc"/>
    <property type="match status" value="1"/>
</dbReference>
<dbReference type="PROSITE" id="PS50055">
    <property type="entry name" value="TYR_PHOSPHATASE_PTP"/>
    <property type="match status" value="1"/>
</dbReference>
<dbReference type="PRINTS" id="PR00700">
    <property type="entry name" value="PRTYPHPHTASE"/>
</dbReference>
<dbReference type="InterPro" id="IPR052782">
    <property type="entry name" value="Oocyte-zygote_transition_reg"/>
</dbReference>
<dbReference type="OrthoDB" id="8609993at2759"/>
<dbReference type="SMART" id="SM00194">
    <property type="entry name" value="PTPc"/>
    <property type="match status" value="1"/>
</dbReference>
<dbReference type="PANTHER" id="PTHR46163">
    <property type="entry name" value="TYROSINE-PROTEIN PHOSPHATASE-RELATED"/>
    <property type="match status" value="1"/>
</dbReference>
<evidence type="ECO:0000313" key="3">
    <source>
        <dbReference type="Proteomes" id="UP000230423"/>
    </source>
</evidence>
<dbReference type="Proteomes" id="UP000230423">
    <property type="component" value="Unassembled WGS sequence"/>
</dbReference>
<dbReference type="PANTHER" id="PTHR46163:SF2">
    <property type="entry name" value="PROTEIN-TYROSINE PHOSPHATASE"/>
    <property type="match status" value="1"/>
</dbReference>
<organism evidence="2 3">
    <name type="scientific">Teladorsagia circumcincta</name>
    <name type="common">Brown stomach worm</name>
    <name type="synonym">Ostertagia circumcincta</name>
    <dbReference type="NCBI Taxonomy" id="45464"/>
    <lineage>
        <taxon>Eukaryota</taxon>
        <taxon>Metazoa</taxon>
        <taxon>Ecdysozoa</taxon>
        <taxon>Nematoda</taxon>
        <taxon>Chromadorea</taxon>
        <taxon>Rhabditida</taxon>
        <taxon>Rhabditina</taxon>
        <taxon>Rhabditomorpha</taxon>
        <taxon>Strongyloidea</taxon>
        <taxon>Trichostrongylidae</taxon>
        <taxon>Teladorsagia</taxon>
    </lineage>
</organism>
<dbReference type="AlphaFoldDB" id="A0A2G9V2L5"/>